<keyword evidence="2" id="KW-1185">Reference proteome</keyword>
<organism evidence="1 2">
    <name type="scientific">Clostridium argentinense CDC 2741</name>
    <dbReference type="NCBI Taxonomy" id="1418104"/>
    <lineage>
        <taxon>Bacteria</taxon>
        <taxon>Bacillati</taxon>
        <taxon>Bacillota</taxon>
        <taxon>Clostridia</taxon>
        <taxon>Eubacteriales</taxon>
        <taxon>Clostridiaceae</taxon>
        <taxon>Clostridium</taxon>
    </lineage>
</organism>
<protein>
    <submittedName>
        <fullName evidence="1">Uncharacterized protein</fullName>
    </submittedName>
</protein>
<dbReference type="OrthoDB" id="9803966at2"/>
<proteinExistence type="predicted"/>
<comment type="caution">
    <text evidence="1">The sequence shown here is derived from an EMBL/GenBank/DDBJ whole genome shotgun (WGS) entry which is preliminary data.</text>
</comment>
<evidence type="ECO:0000313" key="2">
    <source>
        <dbReference type="Proteomes" id="UP000031366"/>
    </source>
</evidence>
<accession>A0A0C1UE02</accession>
<dbReference type="Proteomes" id="UP000031366">
    <property type="component" value="Unassembled WGS sequence"/>
</dbReference>
<sequence length="61" mass="7211">MFKSKRVKVFVQCAKDEGVHKLAEYLKKNYDNGVQYNKDDDEEGDYDVLDNEEQILLLLKK</sequence>
<dbReference type="AlphaFoldDB" id="A0A0C1UE02"/>
<reference evidence="1 2" key="1">
    <citation type="journal article" date="2015" name="Infect. Genet. Evol.">
        <title>Genomic sequences of six botulinum neurotoxin-producing strains representing three clostridial species illustrate the mobility and diversity of botulinum neurotoxin genes.</title>
        <authorList>
            <person name="Smith T.J."/>
            <person name="Hill K.K."/>
            <person name="Xie G."/>
            <person name="Foley B.T."/>
            <person name="Williamson C.H."/>
            <person name="Foster J.T."/>
            <person name="Johnson S.L."/>
            <person name="Chertkov O."/>
            <person name="Teshima H."/>
            <person name="Gibbons H.S."/>
            <person name="Johnsky L.A."/>
            <person name="Karavis M.A."/>
            <person name="Smith L.A."/>
        </authorList>
    </citation>
    <scope>NUCLEOTIDE SEQUENCE [LARGE SCALE GENOMIC DNA]</scope>
    <source>
        <strain evidence="1 2">CDC 2741</strain>
    </source>
</reference>
<dbReference type="EMBL" id="AYSO01000019">
    <property type="protein sequence ID" value="KIE45660.1"/>
    <property type="molecule type" value="Genomic_DNA"/>
</dbReference>
<gene>
    <name evidence="1" type="ORF">U732_2748</name>
</gene>
<dbReference type="RefSeq" id="WP_052268211.1">
    <property type="nucleotide sequence ID" value="NZ_AYSO01000019.1"/>
</dbReference>
<name>A0A0C1UE02_9CLOT</name>
<evidence type="ECO:0000313" key="1">
    <source>
        <dbReference type="EMBL" id="KIE45660.1"/>
    </source>
</evidence>